<keyword evidence="2" id="KW-1185">Reference proteome</keyword>
<proteinExistence type="predicted"/>
<protein>
    <submittedName>
        <fullName evidence="1">Uncharacterized protein</fullName>
    </submittedName>
</protein>
<dbReference type="EMBL" id="FCNP01000051">
    <property type="protein sequence ID" value="CVI64235.1"/>
    <property type="molecule type" value="Genomic_DNA"/>
</dbReference>
<reference evidence="1" key="1">
    <citation type="submission" date="2016-01" db="EMBL/GenBank/DDBJ databases">
        <authorList>
            <person name="Regsiter A."/>
            <person name="william w."/>
        </authorList>
    </citation>
    <scope>NUCLEOTIDE SEQUENCE</scope>
    <source>
        <strain evidence="1">NCPPB 1641</strain>
    </source>
</reference>
<dbReference type="AlphaFoldDB" id="A0A1S7UBM8"/>
<organism evidence="1 2">
    <name type="scientific">Agrobacterium deltaense NCPPB 1641</name>
    <dbReference type="NCBI Taxonomy" id="1183425"/>
    <lineage>
        <taxon>Bacteria</taxon>
        <taxon>Pseudomonadati</taxon>
        <taxon>Pseudomonadota</taxon>
        <taxon>Alphaproteobacteria</taxon>
        <taxon>Hyphomicrobiales</taxon>
        <taxon>Rhizobiaceae</taxon>
        <taxon>Rhizobium/Agrobacterium group</taxon>
        <taxon>Agrobacterium</taxon>
    </lineage>
</organism>
<evidence type="ECO:0000313" key="1">
    <source>
        <dbReference type="EMBL" id="CVI64235.1"/>
    </source>
</evidence>
<comment type="caution">
    <text evidence="1">The sequence shown here is derived from an EMBL/GenBank/DDBJ whole genome shotgun (WGS) entry which is preliminary data.</text>
</comment>
<name>A0A1S7UBM8_9HYPH</name>
<gene>
    <name evidence="1" type="ORF">AGR7A_pTi0019</name>
</gene>
<evidence type="ECO:0000313" key="2">
    <source>
        <dbReference type="Proteomes" id="UP000192140"/>
    </source>
</evidence>
<accession>A0A1S7UBM8</accession>
<dbReference type="Proteomes" id="UP000192140">
    <property type="component" value="Unassembled WGS sequence"/>
</dbReference>
<sequence length="42" mass="4639">MKCPYFLMTKSAADSLMSPIPKDMWCIPLSYACGAKSIPEVI</sequence>